<dbReference type="SUPFAM" id="SSF82693">
    <property type="entry name" value="Multidrug efflux transporter AcrB pore domain, PN1, PN2, PC1 and PC2 subdomains"/>
    <property type="match status" value="2"/>
</dbReference>
<dbReference type="Gene3D" id="3.30.70.1320">
    <property type="entry name" value="Multidrug efflux transporter AcrB pore domain like"/>
    <property type="match status" value="1"/>
</dbReference>
<dbReference type="PANTHER" id="PTHR32063">
    <property type="match status" value="1"/>
</dbReference>
<feature type="transmembrane region" description="Helical" evidence="1">
    <location>
        <begin position="358"/>
        <end position="379"/>
    </location>
</feature>
<accession>A0AAV2VN09</accession>
<dbReference type="EMBL" id="CAOF01000073">
    <property type="protein sequence ID" value="CCO46019.1"/>
    <property type="molecule type" value="Genomic_DNA"/>
</dbReference>
<keyword evidence="1" id="KW-0472">Membrane</keyword>
<dbReference type="Gene3D" id="3.30.70.1440">
    <property type="entry name" value="Multidrug efflux transporter AcrB pore domain"/>
    <property type="match status" value="1"/>
</dbReference>
<dbReference type="Gene3D" id="3.30.2090.10">
    <property type="entry name" value="Multidrug efflux transporter AcrB TolC docking domain, DN and DC subdomains"/>
    <property type="match status" value="2"/>
</dbReference>
<gene>
    <name evidence="2" type="ORF">VIBNISOn1_1640004</name>
</gene>
<dbReference type="InterPro" id="IPR001036">
    <property type="entry name" value="Acrflvin-R"/>
</dbReference>
<dbReference type="RefSeq" id="WP_022611282.1">
    <property type="nucleotide sequence ID" value="NZ_LK391965.1"/>
</dbReference>
<evidence type="ECO:0000313" key="2">
    <source>
        <dbReference type="EMBL" id="CCO46019.1"/>
    </source>
</evidence>
<dbReference type="Gene3D" id="3.30.70.1430">
    <property type="entry name" value="Multidrug efflux transporter AcrB pore domain"/>
    <property type="match status" value="2"/>
</dbReference>
<organism evidence="2 3">
    <name type="scientific">Vibrio nigripulchritudo SOn1</name>
    <dbReference type="NCBI Taxonomy" id="1238450"/>
    <lineage>
        <taxon>Bacteria</taxon>
        <taxon>Pseudomonadati</taxon>
        <taxon>Pseudomonadota</taxon>
        <taxon>Gammaproteobacteria</taxon>
        <taxon>Vibrionales</taxon>
        <taxon>Vibrionaceae</taxon>
        <taxon>Vibrio</taxon>
    </lineage>
</organism>
<dbReference type="PANTHER" id="PTHR32063:SF33">
    <property type="entry name" value="RND SUPERFAMILY EFFLUX PUMP PERMEASE COMPONENT"/>
    <property type="match status" value="1"/>
</dbReference>
<feature type="transmembrane region" description="Helical" evidence="1">
    <location>
        <begin position="522"/>
        <end position="540"/>
    </location>
</feature>
<keyword evidence="1" id="KW-0812">Transmembrane</keyword>
<feature type="transmembrane region" description="Helical" evidence="1">
    <location>
        <begin position="330"/>
        <end position="351"/>
    </location>
</feature>
<dbReference type="AlphaFoldDB" id="A0AAV2VN09"/>
<protein>
    <submittedName>
        <fullName evidence="2">Acriflavin resistance protein</fullName>
    </submittedName>
</protein>
<feature type="transmembrane region" description="Helical" evidence="1">
    <location>
        <begin position="429"/>
        <end position="451"/>
    </location>
</feature>
<dbReference type="SUPFAM" id="SSF82866">
    <property type="entry name" value="Multidrug efflux transporter AcrB transmembrane domain"/>
    <property type="match status" value="2"/>
</dbReference>
<dbReference type="GO" id="GO:0042910">
    <property type="term" value="F:xenobiotic transmembrane transporter activity"/>
    <property type="evidence" value="ECO:0007669"/>
    <property type="project" value="TreeGrafter"/>
</dbReference>
<dbReference type="Proteomes" id="UP000018211">
    <property type="component" value="Unassembled WGS sequence"/>
</dbReference>
<dbReference type="Pfam" id="PF00873">
    <property type="entry name" value="ACR_tran"/>
    <property type="match status" value="1"/>
</dbReference>
<name>A0AAV2VN09_9VIBR</name>
<dbReference type="InterPro" id="IPR027463">
    <property type="entry name" value="AcrB_DN_DC_subdom"/>
</dbReference>
<comment type="caution">
    <text evidence="2">The sequence shown here is derived from an EMBL/GenBank/DDBJ whole genome shotgun (WGS) entry which is preliminary data.</text>
</comment>
<sequence length="1006" mass="110003">MKGFIHYFASRPMVARVITMMVLLVGVGSASIVKLQELPDVAFAEVTITTQYPGASAQDVELNITNRIEKELRSVQGLRKFTSSSVEGMSEITLELDESSNLTKVVSDIQQAVDRTSGLPKDISAPPLVEQVSTSSFEVFRFGVVTDKSYSELQPYVRDLEKQLRTLPGIGSVSMNGFREREFWIEVDPVKANRYRLSLDQIISAVKSRNLSQSGGVVESWNSDQRIVTLTQIQSVKELENTIIASLPSGEIIRVKDVGSVKDDFERSTQVSVINGEQGVLFTLSKSAHADIKATIAGVLGFLERQSQQTNGEFRFPVALNLADDMSSKFSIVSVNGGVGLVLVLLVLSLILKRQVAFWVSVSIPFSVLGVVILLPAYGMNLDSITLAAMLLVIGIIVDDSVIVAESVYREYQSGKSGLEAAIAGTQKVIKPIIASLTTTALVFIPMFFIPGTLGKAVVVIPITVITALLFSLAECTFTLPAHLASSLEKERLKNSKPDKFNALTDQYQKLLSGSLNHKKKVLGLSVVVLGIGIFLVTFMKLDFFPAQAAKYIEVYTEVAPGTPNDQLRHQHEALEKAIQNLPGSELSSYQMTYGSPVSRGQINLTDFDQRSRTADEISDALLDEVSSDKKLEFVKFSVDAGGPPPGEPVEIRVIGNEQVEREHAVSLVQSWMQDHQGLDTVTNSESLKDTQLKIVPQHEWLARYNLTVQDLASTLRIAFDGEQVTSTWLADEEVNLRVILTKEYRNLQKLSTTKIYTANGEQVPLSRLATVEQYDSPREILHYNGDRQIMVTAQIIDENLTPDEISSNIARDLADKVGDSVILDIGGEAESTNETFGGILIAFPAALLGIYFVLVIMFNSMLQPLLVMSVIPFALVASLMALLVHLQDISLFALIGALGMMGVVVNNTLVLINQINVLREQGYASYDAVIEAASSRLRPILLTSITTVVGLIPLAYGLGGTDVYMGPMSLTLGYGLLFSLPVVLFVVPCLYLLCFGRSQTSESRQ</sequence>
<feature type="transmembrane region" description="Helical" evidence="1">
    <location>
        <begin position="866"/>
        <end position="886"/>
    </location>
</feature>
<dbReference type="Gene3D" id="1.20.1640.10">
    <property type="entry name" value="Multidrug efflux transporter AcrB transmembrane domain"/>
    <property type="match status" value="2"/>
</dbReference>
<proteinExistence type="predicted"/>
<evidence type="ECO:0000256" key="1">
    <source>
        <dbReference type="SAM" id="Phobius"/>
    </source>
</evidence>
<feature type="transmembrane region" description="Helical" evidence="1">
    <location>
        <begin position="837"/>
        <end position="859"/>
    </location>
</feature>
<feature type="transmembrane region" description="Helical" evidence="1">
    <location>
        <begin position="972"/>
        <end position="996"/>
    </location>
</feature>
<keyword evidence="1" id="KW-1133">Transmembrane helix</keyword>
<reference evidence="2 3" key="1">
    <citation type="journal article" date="2013" name="ISME J.">
        <title>Comparative genomics of pathogenic lineages of Vibrio nigripulchritudo identifies virulence-associated traits.</title>
        <authorList>
            <person name="Goudenege D."/>
            <person name="Labreuche Y."/>
            <person name="Krin E."/>
            <person name="Ansquer D."/>
            <person name="Mangenot S."/>
            <person name="Calteau A."/>
            <person name="Medigue C."/>
            <person name="Mazel D."/>
            <person name="Polz M.F."/>
            <person name="Le Roux F."/>
        </authorList>
    </citation>
    <scope>NUCLEOTIDE SEQUENCE [LARGE SCALE GENOMIC DNA]</scope>
    <source>
        <strain evidence="2 3">SOn1</strain>
    </source>
</reference>
<feature type="transmembrane region" description="Helical" evidence="1">
    <location>
        <begin position="892"/>
        <end position="913"/>
    </location>
</feature>
<dbReference type="SUPFAM" id="SSF82714">
    <property type="entry name" value="Multidrug efflux transporter AcrB TolC docking domain, DN and DC subdomains"/>
    <property type="match status" value="2"/>
</dbReference>
<dbReference type="GO" id="GO:0005886">
    <property type="term" value="C:plasma membrane"/>
    <property type="evidence" value="ECO:0007669"/>
    <property type="project" value="TreeGrafter"/>
</dbReference>
<feature type="transmembrane region" description="Helical" evidence="1">
    <location>
        <begin position="385"/>
        <end position="409"/>
    </location>
</feature>
<feature type="transmembrane region" description="Helical" evidence="1">
    <location>
        <begin position="941"/>
        <end position="960"/>
    </location>
</feature>
<feature type="transmembrane region" description="Helical" evidence="1">
    <location>
        <begin position="457"/>
        <end position="484"/>
    </location>
</feature>
<evidence type="ECO:0000313" key="3">
    <source>
        <dbReference type="Proteomes" id="UP000018211"/>
    </source>
</evidence>
<dbReference type="PRINTS" id="PR00702">
    <property type="entry name" value="ACRIFLAVINRP"/>
</dbReference>